<dbReference type="EMBL" id="OM869665">
    <property type="protein sequence ID" value="UPW41782.1"/>
    <property type="molecule type" value="Genomic_DNA"/>
</dbReference>
<organism evidence="2">
    <name type="scientific">Peromfec virus RodF7_10</name>
    <dbReference type="NCBI Taxonomy" id="2929346"/>
    <lineage>
        <taxon>Viruses</taxon>
        <taxon>Monodnaviria</taxon>
        <taxon>Sangervirae</taxon>
        <taxon>Phixviricota</taxon>
        <taxon>Malgrandaviricetes</taxon>
        <taxon>Petitvirales</taxon>
        <taxon>Microviridae</taxon>
    </lineage>
</organism>
<accession>A0A976N232</accession>
<proteinExistence type="predicted"/>
<name>A0A976N232_9VIRU</name>
<keyword evidence="1" id="KW-0175">Coiled coil</keyword>
<evidence type="ECO:0000256" key="1">
    <source>
        <dbReference type="SAM" id="Coils"/>
    </source>
</evidence>
<evidence type="ECO:0000313" key="2">
    <source>
        <dbReference type="EMBL" id="UPW41782.1"/>
    </source>
</evidence>
<sequence length="230" mass="25661">MSMDPASAAIGAAGGVVGSIISAASASHSAYKAYKYSKKLQQNQYDLNRQALREQYQNSRYSLEQAGYNPLLAVGSSAQGVSTGATQSPSENVDGVGVVNSALNAMQTKAQVENTKANTSLQNQQAETEKSKRVQMEFENARNEVETKLRQKDLDSYDERFYRSMQEMIARTDNLRVSSAVSQMDAETNRINAETNKQGNPFKLSKDLIESSDPYKWMSRTYRKYFPKKY</sequence>
<protein>
    <submittedName>
        <fullName evidence="2">DNA pilot protein</fullName>
    </submittedName>
</protein>
<feature type="coiled-coil region" evidence="1">
    <location>
        <begin position="109"/>
        <end position="151"/>
    </location>
</feature>
<reference evidence="2" key="1">
    <citation type="submission" date="2022-02" db="EMBL/GenBank/DDBJ databases">
        <title>Towards deciphering the DNA virus diversity associated with rodent species in the families Cricetidae and Heteromyidae.</title>
        <authorList>
            <person name="Lund M."/>
            <person name="Larsen B.B."/>
            <person name="Gryseels S."/>
            <person name="Kraberger S."/>
            <person name="Rowsey D.M."/>
            <person name="Steger L."/>
            <person name="Yule K.M."/>
            <person name="Upham N.S."/>
            <person name="Worobey M."/>
            <person name="Van Doorslaer K."/>
            <person name="Varsani A."/>
        </authorList>
    </citation>
    <scope>NUCLEOTIDE SEQUENCE</scope>
    <source>
        <strain evidence="2">NeonRodF7_10</strain>
    </source>
</reference>